<dbReference type="EMBL" id="ADBJ01000050">
    <property type="protein sequence ID" value="EFA76100.1"/>
    <property type="molecule type" value="Genomic_DNA"/>
</dbReference>
<dbReference type="PANTHER" id="PTHR28650:SF1">
    <property type="entry name" value="PHOSPHATIDYLINOSITOL-GLYCAN BIOSYNTHESIS CLASS X PROTEIN"/>
    <property type="match status" value="1"/>
</dbReference>
<feature type="signal peptide" evidence="12">
    <location>
        <begin position="1"/>
        <end position="23"/>
    </location>
</feature>
<dbReference type="Proteomes" id="UP000001396">
    <property type="component" value="Unassembled WGS sequence"/>
</dbReference>
<dbReference type="AlphaFoldDB" id="D3BRR8"/>
<keyword evidence="12" id="KW-0732">Signal</keyword>
<accession>D3BRR8</accession>
<reference evidence="13 14" key="1">
    <citation type="journal article" date="2011" name="Genome Res.">
        <title>Phylogeny-wide analysis of social amoeba genomes highlights ancient origins for complex intercellular communication.</title>
        <authorList>
            <person name="Heidel A.J."/>
            <person name="Lawal H.M."/>
            <person name="Felder M."/>
            <person name="Schilde C."/>
            <person name="Helps N.R."/>
            <person name="Tunggal B."/>
            <person name="Rivero F."/>
            <person name="John U."/>
            <person name="Schleicher M."/>
            <person name="Eichinger L."/>
            <person name="Platzer M."/>
            <person name="Noegel A.A."/>
            <person name="Schaap P."/>
            <person name="Gloeckner G."/>
        </authorList>
    </citation>
    <scope>NUCLEOTIDE SEQUENCE [LARGE SCALE GENOMIC DNA]</scope>
    <source>
        <strain evidence="14">ATCC 26659 / Pp 5 / PN500</strain>
    </source>
</reference>
<keyword evidence="6" id="KW-0256">Endoplasmic reticulum</keyword>
<evidence type="ECO:0000256" key="6">
    <source>
        <dbReference type="ARBA" id="ARBA00022824"/>
    </source>
</evidence>
<comment type="pathway">
    <text evidence="2">Glycolipid biosynthesis; glycosylphosphatidylinositol-anchor biosynthesis.</text>
</comment>
<evidence type="ECO:0000256" key="2">
    <source>
        <dbReference type="ARBA" id="ARBA00004687"/>
    </source>
</evidence>
<evidence type="ECO:0000256" key="5">
    <source>
        <dbReference type="ARBA" id="ARBA00022692"/>
    </source>
</evidence>
<evidence type="ECO:0000256" key="7">
    <source>
        <dbReference type="ARBA" id="ARBA00022989"/>
    </source>
</evidence>
<keyword evidence="4" id="KW-0337">GPI-anchor biosynthesis</keyword>
<dbReference type="GO" id="GO:0005789">
    <property type="term" value="C:endoplasmic reticulum membrane"/>
    <property type="evidence" value="ECO:0007669"/>
    <property type="project" value="UniProtKB-SubCell"/>
</dbReference>
<dbReference type="GeneID" id="31366148"/>
<dbReference type="RefSeq" id="XP_020428234.1">
    <property type="nucleotide sequence ID" value="XM_020581447.1"/>
</dbReference>
<dbReference type="InterPro" id="IPR040039">
    <property type="entry name" value="PIGX"/>
</dbReference>
<keyword evidence="8 11" id="KW-0472">Membrane</keyword>
<evidence type="ECO:0000256" key="10">
    <source>
        <dbReference type="SAM" id="MobiDB-lite"/>
    </source>
</evidence>
<name>D3BRR8_HETP5</name>
<evidence type="ECO:0000256" key="8">
    <source>
        <dbReference type="ARBA" id="ARBA00023136"/>
    </source>
</evidence>
<feature type="chain" id="PRO_5003041434" evidence="12">
    <location>
        <begin position="24"/>
        <end position="568"/>
    </location>
</feature>
<organism evidence="13 14">
    <name type="scientific">Heterostelium pallidum (strain ATCC 26659 / Pp 5 / PN500)</name>
    <name type="common">Cellular slime mold</name>
    <name type="synonym">Polysphondylium pallidum</name>
    <dbReference type="NCBI Taxonomy" id="670386"/>
    <lineage>
        <taxon>Eukaryota</taxon>
        <taxon>Amoebozoa</taxon>
        <taxon>Evosea</taxon>
        <taxon>Eumycetozoa</taxon>
        <taxon>Dictyostelia</taxon>
        <taxon>Acytosteliales</taxon>
        <taxon>Acytosteliaceae</taxon>
        <taxon>Heterostelium</taxon>
    </lineage>
</organism>
<feature type="region of interest" description="Disordered" evidence="10">
    <location>
        <begin position="245"/>
        <end position="271"/>
    </location>
</feature>
<feature type="compositionally biased region" description="Low complexity" evidence="10">
    <location>
        <begin position="245"/>
        <end position="268"/>
    </location>
</feature>
<dbReference type="GO" id="GO:0006506">
    <property type="term" value="P:GPI anchor biosynthetic process"/>
    <property type="evidence" value="ECO:0007669"/>
    <property type="project" value="UniProtKB-UniPathway"/>
</dbReference>
<dbReference type="InParanoid" id="D3BRR8"/>
<comment type="subcellular location">
    <subcellularLocation>
        <location evidence="1">Endoplasmic reticulum membrane</location>
        <topology evidence="1">Single-pass membrane protein</topology>
    </subcellularLocation>
</comment>
<evidence type="ECO:0000313" key="13">
    <source>
        <dbReference type="EMBL" id="EFA76100.1"/>
    </source>
</evidence>
<keyword evidence="5 11" id="KW-0812">Transmembrane</keyword>
<evidence type="ECO:0000256" key="1">
    <source>
        <dbReference type="ARBA" id="ARBA00004389"/>
    </source>
</evidence>
<keyword evidence="14" id="KW-1185">Reference proteome</keyword>
<evidence type="ECO:0000313" key="14">
    <source>
        <dbReference type="Proteomes" id="UP000001396"/>
    </source>
</evidence>
<dbReference type="STRING" id="670386.D3BRR8"/>
<feature type="transmembrane region" description="Helical" evidence="11">
    <location>
        <begin position="534"/>
        <end position="556"/>
    </location>
</feature>
<dbReference type="Pfam" id="PF08320">
    <property type="entry name" value="PIG-X"/>
    <property type="match status" value="1"/>
</dbReference>
<proteinExistence type="inferred from homology"/>
<dbReference type="UniPathway" id="UPA00196"/>
<dbReference type="OMA" id="IHLRYQN"/>
<comment type="similarity">
    <text evidence="3">Belongs to the PIGX family.</text>
</comment>
<keyword evidence="7 11" id="KW-1133">Transmembrane helix</keyword>
<evidence type="ECO:0000256" key="3">
    <source>
        <dbReference type="ARBA" id="ARBA00010345"/>
    </source>
</evidence>
<dbReference type="PANTHER" id="PTHR28650">
    <property type="entry name" value="PHOSPHATIDYLINOSITOL-GLYCAN BIOSYNTHESIS CLASS X PROTEIN"/>
    <property type="match status" value="1"/>
</dbReference>
<keyword evidence="9" id="KW-0325">Glycoprotein</keyword>
<protein>
    <submittedName>
        <fullName evidence="13">Phosphatidylinositol glycan</fullName>
    </submittedName>
</protein>
<evidence type="ECO:0000256" key="9">
    <source>
        <dbReference type="ARBA" id="ARBA00023180"/>
    </source>
</evidence>
<sequence length="568" mass="63298">MFVQSNKLSLFIIFSVVIGIVLGQQHQQQQQQQQNHEELLFWSNNGVDSLDVKVASPSSFTVKQPAGSSNNKILCLHSYTINNVADDVLLANDAEIQSIEITYNQHTSNNIITESPASRANLYSRYPSIGSESPLLSIVVDYVDTSKKVVTEHFSTVKQMSLNDTAELCKSIEPLIGHPLLPLNQSPLSSLVYMGLVPRDLAAPLFVAGDRPSQLTSSNSIKQRFFQQQIDFTLGGMMSSLSLLENQQQQQQQQQQKQQQPTTTTTTTANSIKPSRISWSLSSTKYIGRTIKLVKNQVTGQINIHFNEVIEISASNVAIESSSILQSVSTATNGHKHTVQLFTGLTDNVETHNKQQANFTATIISREARKQGFHRELFTSIQLNSLNTNNAGQHQQHCSILLLEHFDQGAFVDRYEVDELKRFGGPSVYLYQLIDLEKPSYTSTQNFVSVTKPITTTESSNIDITLPFHLRYQNPGTTINRVSTVLPPVLFISCSDNSNQQQQQPPHWERITITKEVPTLHIETPVGQLGVRSFVIVFTLLVTVVGSLIVILAIVYSNTKDRFASKNK</sequence>
<dbReference type="SMART" id="SM00780">
    <property type="entry name" value="PIG-X"/>
    <property type="match status" value="1"/>
</dbReference>
<evidence type="ECO:0000256" key="12">
    <source>
        <dbReference type="SAM" id="SignalP"/>
    </source>
</evidence>
<evidence type="ECO:0000256" key="4">
    <source>
        <dbReference type="ARBA" id="ARBA00022502"/>
    </source>
</evidence>
<gene>
    <name evidence="13" type="primary">pigX</name>
    <name evidence="13" type="ORF">PPL_10679</name>
</gene>
<comment type="caution">
    <text evidence="13">The sequence shown here is derived from an EMBL/GenBank/DDBJ whole genome shotgun (WGS) entry which is preliminary data.</text>
</comment>
<dbReference type="InterPro" id="IPR013233">
    <property type="entry name" value="PIG-X/PBN1"/>
</dbReference>
<evidence type="ECO:0000256" key="11">
    <source>
        <dbReference type="SAM" id="Phobius"/>
    </source>
</evidence>